<evidence type="ECO:0000313" key="2">
    <source>
        <dbReference type="Proteomes" id="UP000036356"/>
    </source>
</evidence>
<dbReference type="PANTHER" id="PTHR30531">
    <property type="entry name" value="FLAGELLAR BIOSYNTHETIC PROTEIN FLHB"/>
    <property type="match status" value="1"/>
</dbReference>
<organism evidence="1 2">
    <name type="scientific">Desulfosporosinus acididurans</name>
    <dbReference type="NCBI Taxonomy" id="476652"/>
    <lineage>
        <taxon>Bacteria</taxon>
        <taxon>Bacillati</taxon>
        <taxon>Bacillota</taxon>
        <taxon>Clostridia</taxon>
        <taxon>Eubacteriales</taxon>
        <taxon>Desulfitobacteriaceae</taxon>
        <taxon>Desulfosporosinus</taxon>
    </lineage>
</organism>
<sequence length="94" mass="10473">MTIKNKKSEIAAALRYDQTGAPRVVAKGRGELARRMIEVAEAEGILIQKNEALVEALIQIELTKEIPPQLYRAVAELLALVYRLEKAKQSRISS</sequence>
<dbReference type="STRING" id="476652.DEAC_c03360"/>
<dbReference type="InterPro" id="IPR006135">
    <property type="entry name" value="T3SS_substrate_exporter"/>
</dbReference>
<dbReference type="SUPFAM" id="SSF160544">
    <property type="entry name" value="EscU C-terminal domain-like"/>
    <property type="match status" value="1"/>
</dbReference>
<reference evidence="1 2" key="1">
    <citation type="submission" date="2015-06" db="EMBL/GenBank/DDBJ databases">
        <title>Draft genome of the moderately acidophilic sulfate reducer Candidatus Desulfosporosinus acididurans strain M1.</title>
        <authorList>
            <person name="Poehlein A."/>
            <person name="Petzsch P."/>
            <person name="Johnson B.D."/>
            <person name="Schloemann M."/>
            <person name="Daniel R."/>
            <person name="Muehling M."/>
        </authorList>
    </citation>
    <scope>NUCLEOTIDE SEQUENCE [LARGE SCALE GENOMIC DNA]</scope>
    <source>
        <strain evidence="1 2">M1</strain>
    </source>
</reference>
<evidence type="ECO:0000313" key="1">
    <source>
        <dbReference type="EMBL" id="KLU67928.1"/>
    </source>
</evidence>
<protein>
    <submittedName>
        <fullName evidence="1">Flagellar biosynthetic protein FlhB</fullName>
    </submittedName>
</protein>
<dbReference type="Gene3D" id="3.40.1690.10">
    <property type="entry name" value="secretion proteins EscU"/>
    <property type="match status" value="1"/>
</dbReference>
<dbReference type="RefSeq" id="WP_047808258.1">
    <property type="nucleotide sequence ID" value="NZ_LDZY01000001.1"/>
</dbReference>
<dbReference type="InterPro" id="IPR029025">
    <property type="entry name" value="T3SS_substrate_exporter_C"/>
</dbReference>
<gene>
    <name evidence="1" type="primary">flhB_1</name>
    <name evidence="1" type="ORF">DEAC_c03360</name>
</gene>
<accession>A0A0J1FY41</accession>
<dbReference type="PANTHER" id="PTHR30531:SF12">
    <property type="entry name" value="FLAGELLAR BIOSYNTHETIC PROTEIN FLHB"/>
    <property type="match status" value="1"/>
</dbReference>
<name>A0A0J1FY41_9FIRM</name>
<dbReference type="AlphaFoldDB" id="A0A0J1FY41"/>
<proteinExistence type="predicted"/>
<dbReference type="EMBL" id="LDZY01000001">
    <property type="protein sequence ID" value="KLU67928.1"/>
    <property type="molecule type" value="Genomic_DNA"/>
</dbReference>
<keyword evidence="1" id="KW-0966">Cell projection</keyword>
<dbReference type="GO" id="GO:0005886">
    <property type="term" value="C:plasma membrane"/>
    <property type="evidence" value="ECO:0007669"/>
    <property type="project" value="TreeGrafter"/>
</dbReference>
<keyword evidence="1" id="KW-0969">Cilium</keyword>
<comment type="caution">
    <text evidence="1">The sequence shown here is derived from an EMBL/GenBank/DDBJ whole genome shotgun (WGS) entry which is preliminary data.</text>
</comment>
<dbReference type="PATRIC" id="fig|476652.3.peg.337"/>
<dbReference type="GO" id="GO:0009306">
    <property type="term" value="P:protein secretion"/>
    <property type="evidence" value="ECO:0007669"/>
    <property type="project" value="InterPro"/>
</dbReference>
<keyword evidence="2" id="KW-1185">Reference proteome</keyword>
<dbReference type="Proteomes" id="UP000036356">
    <property type="component" value="Unassembled WGS sequence"/>
</dbReference>
<dbReference type="Pfam" id="PF01312">
    <property type="entry name" value="Bac_export_2"/>
    <property type="match status" value="1"/>
</dbReference>
<keyword evidence="1" id="KW-0282">Flagellum</keyword>